<dbReference type="AlphaFoldDB" id="A0A0G0GD05"/>
<evidence type="ECO:0000313" key="2">
    <source>
        <dbReference type="EMBL" id="KKQ27862.1"/>
    </source>
</evidence>
<proteinExistence type="predicted"/>
<keyword evidence="1" id="KW-0812">Transmembrane</keyword>
<feature type="transmembrane region" description="Helical" evidence="1">
    <location>
        <begin position="179"/>
        <end position="200"/>
    </location>
</feature>
<organism evidence="2 3">
    <name type="scientific">Candidatus Magasanikbacteria bacterium GW2011_GWC2_37_14</name>
    <dbReference type="NCBI Taxonomy" id="1619046"/>
    <lineage>
        <taxon>Bacteria</taxon>
        <taxon>Candidatus Magasanikiibacteriota</taxon>
    </lineage>
</organism>
<dbReference type="Proteomes" id="UP000034849">
    <property type="component" value="Unassembled WGS sequence"/>
</dbReference>
<dbReference type="EMBL" id="LBSX01000004">
    <property type="protein sequence ID" value="KKQ27862.1"/>
    <property type="molecule type" value="Genomic_DNA"/>
</dbReference>
<keyword evidence="1" id="KW-1133">Transmembrane helix</keyword>
<comment type="caution">
    <text evidence="2">The sequence shown here is derived from an EMBL/GenBank/DDBJ whole genome shotgun (WGS) entry which is preliminary data.</text>
</comment>
<reference evidence="2 3" key="1">
    <citation type="journal article" date="2015" name="Nature">
        <title>rRNA introns, odd ribosomes, and small enigmatic genomes across a large radiation of phyla.</title>
        <authorList>
            <person name="Brown C.T."/>
            <person name="Hug L.A."/>
            <person name="Thomas B.C."/>
            <person name="Sharon I."/>
            <person name="Castelle C.J."/>
            <person name="Singh A."/>
            <person name="Wilkins M.J."/>
            <person name="Williams K.H."/>
            <person name="Banfield J.F."/>
        </authorList>
    </citation>
    <scope>NUCLEOTIDE SEQUENCE [LARGE SCALE GENOMIC DNA]</scope>
</reference>
<evidence type="ECO:0000256" key="1">
    <source>
        <dbReference type="SAM" id="Phobius"/>
    </source>
</evidence>
<evidence type="ECO:0000313" key="3">
    <source>
        <dbReference type="Proteomes" id="UP000034849"/>
    </source>
</evidence>
<keyword evidence="1" id="KW-0472">Membrane</keyword>
<name>A0A0G0GD05_9BACT</name>
<sequence>MYNLLVSWDENAWEGDSFNFGEERFLEYTDEQIRDRYKNIFDYIDEIKTFPCIFAYEEKCKKDPKLGYIVNVERRKGRELRIEYKIINIKKFLSYQNLNELHFDFDIDIAKFELTRTHWAIKNVDLSKELKKNKIKVPHIKKVKVKNFKDYNNKPIFEGVYSNKFFTFNWQNFLSRFSLFKRAIIIIIFLFVISGIFLLWRNHNNTSFNFSELGKQFNSEKNENGFVVDYWVEGNLRNTFDTKKSLERVDYIFWKNKNIGSTYTNGYLIGEIKDLGVEDKPTIKLPIMFEPNESKHLSISFKIPIENEEMLKQTFPQKCTGVFCYFDSNLELNFKDVRGNVFDEKGNLISEELVDAVWVYPNNKSFLEKLIAKSD</sequence>
<feature type="non-terminal residue" evidence="2">
    <location>
        <position position="375"/>
    </location>
</feature>
<accession>A0A0G0GD05</accession>
<gene>
    <name evidence="2" type="ORF">US42_C0004G0001</name>
</gene>
<protein>
    <submittedName>
        <fullName evidence="2">Uncharacterized protein</fullName>
    </submittedName>
</protein>